<evidence type="ECO:0000313" key="2">
    <source>
        <dbReference type="Proteomes" id="UP000202937"/>
    </source>
</evidence>
<sequence length="129" mass="14227">MPIQFPLSLRGTQYEANSNLPPVQKTPLPKQLYSTKGLNEYDARGVATSTIVPSPQKISRSVDLPKQKLGPQFDLDKNLNFAAVRPQVSTTSSSTTNNNTELIQLTIDNDLVHGRINEAQANVLRNNLI</sequence>
<reference evidence="1 2" key="5">
    <citation type="journal article" date="2005" name="J. Gen. Virol.">
        <title>Gene organization and sequencing of the Choristoneura fumiferana defective nucleopolyhedrovirus genome.</title>
        <authorList>
            <person name="Lauzon H.A."/>
            <person name="Jamieson P.B."/>
            <person name="Krell P.J."/>
            <person name="Arif B.M."/>
        </authorList>
    </citation>
    <scope>NUCLEOTIDE SEQUENCE [LARGE SCALE GENOMIC DNA]</scope>
</reference>
<name>Q6VTW9_NPVCD</name>
<protein>
    <submittedName>
        <fullName evidence="1">Uncharacterized protein</fullName>
    </submittedName>
</protein>
<dbReference type="RefSeq" id="NP_932629.1">
    <property type="nucleotide sequence ID" value="NC_005137.2"/>
</dbReference>
<organismHost>
    <name type="scientific">Lepidoptera</name>
    <name type="common">moths &amp; butterflies</name>
    <dbReference type="NCBI Taxonomy" id="7088"/>
</organismHost>
<reference evidence="2" key="1">
    <citation type="journal article" date="1995" name="J. Gen. Virol.">
        <title>Characterization, sequencing and phylogeny of the ecdysteroid UDP-glucosyltransferase gene from two distinct nuclear polyhedrosis viruses isolated from Choristoneura fumiferana.</title>
        <authorList>
            <person name="Barrett J.W."/>
            <person name="Krell P.J."/>
            <person name="Arif B.M."/>
        </authorList>
    </citation>
    <scope>NUCLEOTIDE SEQUENCE [LARGE SCALE GENOMIC DNA]</scope>
</reference>
<dbReference type="OrthoDB" id="38395at10239"/>
<evidence type="ECO:0000313" key="1">
    <source>
        <dbReference type="EMBL" id="AAQ91745.1"/>
    </source>
</evidence>
<dbReference type="GeneID" id="2943767"/>
<dbReference type="Proteomes" id="UP000202937">
    <property type="component" value="Segment"/>
</dbReference>
<reference evidence="2" key="2">
    <citation type="journal article" date="1996" name="Virus Genes">
        <title>The putative LEF-1 proteins from two distinct Choristoneura fumiferana multiple nucleopolyhedroviruses share domain homology to eukaryotic primases.</title>
        <authorList>
            <person name="Barrett J.W."/>
            <person name="Lauzon H.A."/>
            <person name="Mercuri P.S."/>
            <person name="Krell P.J."/>
            <person name="Sohi S.S."/>
            <person name="Arif B.M."/>
        </authorList>
    </citation>
    <scope>NUCLEOTIDE SEQUENCE [LARGE SCALE GENOMIC DNA]</scope>
</reference>
<reference evidence="1 2" key="4">
    <citation type="journal article" date="2000" name="Virology">
        <title>Characterization of an overexpressed spindle protein during a baculovirus infection.</title>
        <authorList>
            <person name="Li X."/>
            <person name="Barrett J."/>
            <person name="Pang A."/>
            <person name="Klose R.J."/>
            <person name="Krell P.J."/>
            <person name="Arif B.M."/>
        </authorList>
    </citation>
    <scope>NUCLEOTIDE SEQUENCE [LARGE SCALE GENOMIC DNA]</scope>
</reference>
<accession>Q6VTW9</accession>
<organism evidence="1 2">
    <name type="scientific">Choristoneura fumiferana defective polyhedrosis virus</name>
    <name type="common">Cfdef</name>
    <dbReference type="NCBI Taxonomy" id="74660"/>
    <lineage>
        <taxon>Viruses</taxon>
        <taxon>Viruses incertae sedis</taxon>
        <taxon>Naldaviricetes</taxon>
        <taxon>Lefavirales</taxon>
        <taxon>Baculoviridae</taxon>
        <taxon>Alphabaculovirus</taxon>
        <taxon>Alphabaculovirus alterchofumiferanae</taxon>
    </lineage>
</organism>
<reference evidence="2" key="3">
    <citation type="journal article" date="1999" name="J. Gen. Virol.">
        <title>Molecular analysis of the p48 gene of Choristoneura fumiferana multicapsid nucleopolyhedroviruses CfMNPV and CfDEFNPV.</title>
        <authorList>
            <person name="Li X."/>
            <person name="Lauzon H.A."/>
            <person name="Sohi S.S."/>
            <person name="Palli S.R."/>
            <person name="Retnakaran A."/>
            <person name="Arif B.M."/>
        </authorList>
    </citation>
    <scope>NUCLEOTIDE SEQUENCE [LARGE SCALE GENOMIC DNA]</scope>
</reference>
<dbReference type="EMBL" id="AY327402">
    <property type="protein sequence ID" value="AAQ91745.1"/>
    <property type="molecule type" value="Genomic_DNA"/>
</dbReference>
<proteinExistence type="predicted"/>
<keyword evidence="2" id="KW-1185">Reference proteome</keyword>
<dbReference type="KEGG" id="vg:2943767"/>